<feature type="transmembrane region" description="Helical" evidence="1">
    <location>
        <begin position="117"/>
        <end position="136"/>
    </location>
</feature>
<feature type="transmembrane region" description="Helical" evidence="1">
    <location>
        <begin position="231"/>
        <end position="251"/>
    </location>
</feature>
<keyword evidence="1" id="KW-1133">Transmembrane helix</keyword>
<feature type="transmembrane region" description="Helical" evidence="1">
    <location>
        <begin position="279"/>
        <end position="299"/>
    </location>
</feature>
<accession>A0A369LDM9</accession>
<feature type="transmembrane region" description="Helical" evidence="1">
    <location>
        <begin position="84"/>
        <end position="105"/>
    </location>
</feature>
<reference evidence="2 3" key="1">
    <citation type="journal article" date="2018" name="Elife">
        <title>Discovery and characterization of a prevalent human gut bacterial enzyme sufficient for the inactivation of a family of plant toxins.</title>
        <authorList>
            <person name="Koppel N."/>
            <person name="Bisanz J.E."/>
            <person name="Pandelia M.E."/>
            <person name="Turnbaugh P.J."/>
            <person name="Balskus E.P."/>
        </authorList>
    </citation>
    <scope>NUCLEOTIDE SEQUENCE [LARGE SCALE GENOMIC DNA]</scope>
    <source>
        <strain evidence="2 3">OB21 GAM31</strain>
    </source>
</reference>
<evidence type="ECO:0000313" key="3">
    <source>
        <dbReference type="Proteomes" id="UP000253975"/>
    </source>
</evidence>
<name>A0A369LDM9_9ACTN</name>
<organism evidence="2 3">
    <name type="scientific">Slackia isoflavoniconvertens</name>
    <dbReference type="NCBI Taxonomy" id="572010"/>
    <lineage>
        <taxon>Bacteria</taxon>
        <taxon>Bacillati</taxon>
        <taxon>Actinomycetota</taxon>
        <taxon>Coriobacteriia</taxon>
        <taxon>Eggerthellales</taxon>
        <taxon>Eggerthellaceae</taxon>
        <taxon>Slackia</taxon>
    </lineage>
</organism>
<dbReference type="AlphaFoldDB" id="A0A369LDM9"/>
<keyword evidence="1" id="KW-0472">Membrane</keyword>
<feature type="transmembrane region" description="Helical" evidence="1">
    <location>
        <begin position="148"/>
        <end position="171"/>
    </location>
</feature>
<keyword evidence="1" id="KW-0812">Transmembrane</keyword>
<sequence length="571" mass="62333">MHASLNGPRANRIARYGIKAVLLVVIVYLMSLAMPSMPSPVMALFWVAFTLVSMLGVLYQMVIRKVHKQLLYPVGSIAAKFNGGRTISIIVSFCLSAVCMASLLLEAPKWDAAEKGIVVLAIVLYPIVECLVGRLAKREFEPAYQTAAKVRWSCVVVAILLCIGYAVWMFYGMSSGKAFNTLFESLINTSCPLVHADSPLLQEAAIGSWISDSATNLGLAQIPESWRPICIAVRVVLCAGAFFGMAHLLGMCSLPWSELKKAFASVDAIKHENEAGVRVRYLVAAAIMSIALFGAFIWVDGEVGNAVGSGKSTALQSLAHQAVATSVYRIGDTYYDRATFEGIALGKEADLKTQVRVLKESDIPSAYDSCNGKVDAFLDWFFSIATNNSVRSNISKENARQTMQDYFYDLVGSDADVQLTRQVNDCVETARELKKLLETGEGCDAVHLEDGSNIPSWLVDSESVEDAPLFDEYKQEAQNVIDAAPASGISKAHNAKQTVLAYQFETFVYSDSRFDSMVSSVEDIAGQGNIASDAFSYVKGMFDKGTQYDGFRSNIEEMLATRRSQTEMLVS</sequence>
<protein>
    <submittedName>
        <fullName evidence="2">Uncharacterized protein</fullName>
    </submittedName>
</protein>
<evidence type="ECO:0000256" key="1">
    <source>
        <dbReference type="SAM" id="Phobius"/>
    </source>
</evidence>
<feature type="transmembrane region" description="Helical" evidence="1">
    <location>
        <begin position="20"/>
        <end position="37"/>
    </location>
</feature>
<proteinExistence type="predicted"/>
<dbReference type="Proteomes" id="UP000253975">
    <property type="component" value="Unassembled WGS sequence"/>
</dbReference>
<evidence type="ECO:0000313" key="2">
    <source>
        <dbReference type="EMBL" id="RDB57202.1"/>
    </source>
</evidence>
<dbReference type="RefSeq" id="WP_114615919.1">
    <property type="nucleotide sequence ID" value="NZ_PPTO01000012.1"/>
</dbReference>
<comment type="caution">
    <text evidence="2">The sequence shown here is derived from an EMBL/GenBank/DDBJ whole genome shotgun (WGS) entry which is preliminary data.</text>
</comment>
<gene>
    <name evidence="2" type="ORF">C1881_07530</name>
</gene>
<dbReference type="EMBL" id="PPTO01000012">
    <property type="protein sequence ID" value="RDB57202.1"/>
    <property type="molecule type" value="Genomic_DNA"/>
</dbReference>
<feature type="transmembrane region" description="Helical" evidence="1">
    <location>
        <begin position="43"/>
        <end position="63"/>
    </location>
</feature>